<proteinExistence type="predicted"/>
<comment type="caution">
    <text evidence="3">The sequence shown here is derived from an EMBL/GenBank/DDBJ whole genome shotgun (WGS) entry which is preliminary data.</text>
</comment>
<dbReference type="PANTHER" id="PTHR34473">
    <property type="entry name" value="UPF0699 TRANSMEMBRANE PROTEIN YDBS"/>
    <property type="match status" value="1"/>
</dbReference>
<accession>A0A2M8WSL9</accession>
<keyword evidence="1" id="KW-0472">Membrane</keyword>
<dbReference type="OrthoDB" id="7364633at2"/>
<organism evidence="3 4">
    <name type="scientific">Luteimicrobium subarcticum</name>
    <dbReference type="NCBI Taxonomy" id="620910"/>
    <lineage>
        <taxon>Bacteria</taxon>
        <taxon>Bacillati</taxon>
        <taxon>Actinomycetota</taxon>
        <taxon>Actinomycetes</taxon>
        <taxon>Micrococcales</taxon>
        <taxon>Luteimicrobium</taxon>
    </lineage>
</organism>
<dbReference type="Proteomes" id="UP000231586">
    <property type="component" value="Unassembled WGS sequence"/>
</dbReference>
<dbReference type="InterPro" id="IPR005182">
    <property type="entry name" value="YdbS-like_PH"/>
</dbReference>
<feature type="transmembrane region" description="Helical" evidence="1">
    <location>
        <begin position="30"/>
        <end position="52"/>
    </location>
</feature>
<evidence type="ECO:0000259" key="2">
    <source>
        <dbReference type="Pfam" id="PF03703"/>
    </source>
</evidence>
<evidence type="ECO:0000313" key="3">
    <source>
        <dbReference type="EMBL" id="PJI93945.1"/>
    </source>
</evidence>
<protein>
    <recommendedName>
        <fullName evidence="2">YdbS-like PH domain-containing protein</fullName>
    </recommendedName>
</protein>
<dbReference type="Pfam" id="PF03703">
    <property type="entry name" value="bPH_2"/>
    <property type="match status" value="1"/>
</dbReference>
<dbReference type="EMBL" id="PGTZ01000007">
    <property type="protein sequence ID" value="PJI93945.1"/>
    <property type="molecule type" value="Genomic_DNA"/>
</dbReference>
<feature type="domain" description="YdbS-like PH" evidence="2">
    <location>
        <begin position="82"/>
        <end position="159"/>
    </location>
</feature>
<keyword evidence="4" id="KW-1185">Reference proteome</keyword>
<dbReference type="AlphaFoldDB" id="A0A2M8WSL9"/>
<dbReference type="PANTHER" id="PTHR34473:SF3">
    <property type="entry name" value="TRANSMEMBRANE PROTEIN-RELATED"/>
    <property type="match status" value="1"/>
</dbReference>
<reference evidence="3 4" key="1">
    <citation type="submission" date="2017-11" db="EMBL/GenBank/DDBJ databases">
        <title>Genomic Encyclopedia of Archaeal and Bacterial Type Strains, Phase II (KMG-II): From Individual Species to Whole Genera.</title>
        <authorList>
            <person name="Goeker M."/>
        </authorList>
    </citation>
    <scope>NUCLEOTIDE SEQUENCE [LARGE SCALE GENOMIC DNA]</scope>
    <source>
        <strain evidence="3 4">DSM 22413</strain>
    </source>
</reference>
<gene>
    <name evidence="3" type="ORF">CLV34_1426</name>
</gene>
<sequence length="170" mass="18062">MTDRGGARQGSDVFAPPGVEWSRVSDRLIVARYVTAGVPLALLVVVGVVVGVLTGSAWAWAATAVVVLVAVWVAWLVPRQVRAVGYAERDDDLLIRHGILVRRLVVVPYGRMQYLDVQRGPLLRALGLASLQLHTASPGTDASIDGLTADVAEGLRDHLAARGEARLAGL</sequence>
<feature type="transmembrane region" description="Helical" evidence="1">
    <location>
        <begin position="58"/>
        <end position="77"/>
    </location>
</feature>
<keyword evidence="1" id="KW-1133">Transmembrane helix</keyword>
<dbReference type="RefSeq" id="WP_100349559.1">
    <property type="nucleotide sequence ID" value="NZ_PGTZ01000007.1"/>
</dbReference>
<evidence type="ECO:0000256" key="1">
    <source>
        <dbReference type="SAM" id="Phobius"/>
    </source>
</evidence>
<keyword evidence="1" id="KW-0812">Transmembrane</keyword>
<name>A0A2M8WSL9_9MICO</name>
<evidence type="ECO:0000313" key="4">
    <source>
        <dbReference type="Proteomes" id="UP000231586"/>
    </source>
</evidence>